<dbReference type="InterPro" id="IPR051988">
    <property type="entry name" value="HRR_RAD51_Paralog"/>
</dbReference>
<gene>
    <name evidence="4" type="ORF">HDK90DRAFT_10218</name>
</gene>
<dbReference type="PANTHER" id="PTHR46457">
    <property type="entry name" value="DNA REPAIR PROTEIN RAD51 HOMOLOG 4"/>
    <property type="match status" value="1"/>
</dbReference>
<dbReference type="InterPro" id="IPR027417">
    <property type="entry name" value="P-loop_NTPase"/>
</dbReference>
<dbReference type="PANTHER" id="PTHR46457:SF1">
    <property type="entry name" value="DNA REPAIR PROTEIN RAD51 HOMOLOG 4"/>
    <property type="match status" value="1"/>
</dbReference>
<evidence type="ECO:0000313" key="4">
    <source>
        <dbReference type="EMBL" id="KAK8246426.1"/>
    </source>
</evidence>
<name>A0ABR1Z328_9PEZI</name>
<evidence type="ECO:0000256" key="2">
    <source>
        <dbReference type="ARBA" id="ARBA00023242"/>
    </source>
</evidence>
<keyword evidence="5" id="KW-1185">Reference proteome</keyword>
<sequence length="475" mass="51438">MQNLRHQHLDDKRYNHSQISSSFCVPGSPIATEMPSKEQQHHAPIQPLLASQLFSAVRHKTTRTAQTGTLCAAIDEALRGGIGIGKAGLVCVTGDKSSGRTALAFALLSSHLLSSPTAHATLIDTAGTFDVGRLYATILSHLRRQRAKAMLLHQQSLVSDTAVPQQPVPFEVAAQEGEEEAAVKVLDRVRYTRVFDFVGLVDALTEVREGLEARMRSEDGGEASREQIKKVPVRAKEFEHKRGLKRTRSEITHVDDTDEEVDGEEDEDVMSVDAVREQTQSGAEASTEEAQETTSEIQGDGMIVVDCISQLVGPMMKTNIVQTSALLSSFLRSLKQITVSHSLRSILINGIVTWNAPRQMASPAAQCTQPQSRAPTYASSIFSSSSHLVPALSPILAGFVDLHLLLTKQPWSHGDAVALNAAAGATHAGKKANQVGVLEVLSDRYGDRVGRWGPFALDAEGLIMDVDGYGRKVEK</sequence>
<dbReference type="EMBL" id="JBBWRZ010000001">
    <property type="protein sequence ID" value="KAK8246426.1"/>
    <property type="molecule type" value="Genomic_DNA"/>
</dbReference>
<evidence type="ECO:0000256" key="3">
    <source>
        <dbReference type="SAM" id="MobiDB-lite"/>
    </source>
</evidence>
<comment type="caution">
    <text evidence="4">The sequence shown here is derived from an EMBL/GenBank/DDBJ whole genome shotgun (WGS) entry which is preliminary data.</text>
</comment>
<proteinExistence type="predicted"/>
<evidence type="ECO:0000256" key="1">
    <source>
        <dbReference type="ARBA" id="ARBA00004123"/>
    </source>
</evidence>
<feature type="region of interest" description="Disordered" evidence="3">
    <location>
        <begin position="276"/>
        <end position="296"/>
    </location>
</feature>
<organism evidence="4 5">
    <name type="scientific">Phyllosticta capitalensis</name>
    <dbReference type="NCBI Taxonomy" id="121624"/>
    <lineage>
        <taxon>Eukaryota</taxon>
        <taxon>Fungi</taxon>
        <taxon>Dikarya</taxon>
        <taxon>Ascomycota</taxon>
        <taxon>Pezizomycotina</taxon>
        <taxon>Dothideomycetes</taxon>
        <taxon>Dothideomycetes incertae sedis</taxon>
        <taxon>Botryosphaeriales</taxon>
        <taxon>Phyllostictaceae</taxon>
        <taxon>Phyllosticta</taxon>
    </lineage>
</organism>
<evidence type="ECO:0000313" key="5">
    <source>
        <dbReference type="Proteomes" id="UP001492380"/>
    </source>
</evidence>
<reference evidence="4 5" key="1">
    <citation type="submission" date="2024-04" db="EMBL/GenBank/DDBJ databases">
        <title>Phyllosticta paracitricarpa is synonymous to the EU quarantine fungus P. citricarpa based on phylogenomic analyses.</title>
        <authorList>
            <consortium name="Lawrence Berkeley National Laboratory"/>
            <person name="Van Ingen-Buijs V.A."/>
            <person name="Van Westerhoven A.C."/>
            <person name="Haridas S."/>
            <person name="Skiadas P."/>
            <person name="Martin F."/>
            <person name="Groenewald J.Z."/>
            <person name="Crous P.W."/>
            <person name="Seidl M.F."/>
        </authorList>
    </citation>
    <scope>NUCLEOTIDE SEQUENCE [LARGE SCALE GENOMIC DNA]</scope>
    <source>
        <strain evidence="4 5">CBS 123374</strain>
    </source>
</reference>
<evidence type="ECO:0008006" key="6">
    <source>
        <dbReference type="Google" id="ProtNLM"/>
    </source>
</evidence>
<accession>A0ABR1Z328</accession>
<protein>
    <recommendedName>
        <fullName evidence="6">DNA recombination and repair protein Rad51-like C-terminal domain-containing protein</fullName>
    </recommendedName>
</protein>
<dbReference type="Gene3D" id="3.40.50.300">
    <property type="entry name" value="P-loop containing nucleotide triphosphate hydrolases"/>
    <property type="match status" value="1"/>
</dbReference>
<comment type="subcellular location">
    <subcellularLocation>
        <location evidence="1">Nucleus</location>
    </subcellularLocation>
</comment>
<dbReference type="Proteomes" id="UP001492380">
    <property type="component" value="Unassembled WGS sequence"/>
</dbReference>
<keyword evidence="2" id="KW-0539">Nucleus</keyword>
<dbReference type="SUPFAM" id="SSF52540">
    <property type="entry name" value="P-loop containing nucleoside triphosphate hydrolases"/>
    <property type="match status" value="1"/>
</dbReference>